<evidence type="ECO:0000256" key="3">
    <source>
        <dbReference type="ARBA" id="ARBA00022525"/>
    </source>
</evidence>
<dbReference type="OrthoDB" id="7730192at2759"/>
<dbReference type="GO" id="GO:0005576">
    <property type="term" value="C:extracellular region"/>
    <property type="evidence" value="ECO:0007669"/>
    <property type="project" value="UniProtKB-SubCell"/>
</dbReference>
<protein>
    <recommendedName>
        <fullName evidence="5">OBP47-like domain-containing protein</fullName>
    </recommendedName>
</protein>
<comment type="subcellular location">
    <subcellularLocation>
        <location evidence="1">Secreted</location>
    </subcellularLocation>
</comment>
<evidence type="ECO:0000313" key="7">
    <source>
        <dbReference type="Proteomes" id="UP000594454"/>
    </source>
</evidence>
<evidence type="ECO:0000256" key="4">
    <source>
        <dbReference type="SAM" id="SignalP"/>
    </source>
</evidence>
<feature type="chain" id="PRO_5031194427" description="OBP47-like domain-containing protein" evidence="4">
    <location>
        <begin position="20"/>
        <end position="178"/>
    </location>
</feature>
<evidence type="ECO:0000313" key="6">
    <source>
        <dbReference type="EMBL" id="CAD7079856.1"/>
    </source>
</evidence>
<dbReference type="PANTHER" id="PTHR21066:SF15">
    <property type="entry name" value="GH25962P-RELATED"/>
    <property type="match status" value="1"/>
</dbReference>
<reference evidence="6 7" key="1">
    <citation type="submission" date="2020-11" db="EMBL/GenBank/DDBJ databases">
        <authorList>
            <person name="Wallbank WR R."/>
            <person name="Pardo Diaz C."/>
            <person name="Kozak K."/>
            <person name="Martin S."/>
            <person name="Jiggins C."/>
            <person name="Moest M."/>
            <person name="Warren A I."/>
            <person name="Generalovic N T."/>
            <person name="Byers J.R.P. K."/>
            <person name="Montejo-Kovacevich G."/>
            <person name="Yen C E."/>
        </authorList>
    </citation>
    <scope>NUCLEOTIDE SEQUENCE [LARGE SCALE GENOMIC DNA]</scope>
</reference>
<dbReference type="InParanoid" id="A0A7R8UFH8"/>
<keyword evidence="3" id="KW-0964">Secreted</keyword>
<feature type="domain" description="OBP47-like" evidence="5">
    <location>
        <begin position="62"/>
        <end position="168"/>
    </location>
</feature>
<dbReference type="Pfam" id="PF22651">
    <property type="entry name" value="OBP47_like"/>
    <property type="match status" value="1"/>
</dbReference>
<keyword evidence="4" id="KW-0732">Signal</keyword>
<feature type="signal peptide" evidence="4">
    <location>
        <begin position="1"/>
        <end position="19"/>
    </location>
</feature>
<dbReference type="Gene3D" id="1.10.238.270">
    <property type="match status" value="1"/>
</dbReference>
<evidence type="ECO:0000256" key="2">
    <source>
        <dbReference type="ARBA" id="ARBA00008098"/>
    </source>
</evidence>
<dbReference type="AlphaFoldDB" id="A0A7R8UFH8"/>
<dbReference type="FunCoup" id="A0A7R8UFH8">
    <property type="interactions" value="53"/>
</dbReference>
<evidence type="ECO:0000259" key="5">
    <source>
        <dbReference type="Pfam" id="PF22651"/>
    </source>
</evidence>
<gene>
    <name evidence="6" type="ORF">HERILL_LOCUS3044</name>
</gene>
<accession>A0A7R8UFH8</accession>
<dbReference type="InterPro" id="IPR054577">
    <property type="entry name" value="OBP47-like_dom"/>
</dbReference>
<dbReference type="InterPro" id="IPR052295">
    <property type="entry name" value="Odorant-binding_protein"/>
</dbReference>
<name>A0A7R8UFH8_HERIL</name>
<dbReference type="EMBL" id="LR899009">
    <property type="protein sequence ID" value="CAD7079856.1"/>
    <property type="molecule type" value="Genomic_DNA"/>
</dbReference>
<sequence>MYRNLSAFLVCVFAVQCLADPDCSQRPKKEDFMNCCAEPAPFKDVMAKCNEKFPFQKGEPNFCHGECVFNETRISVNGVIQKDKISSILGEMYKEMPDFIPVITKAVEKCEETVRNKMAKIMEHKPEGADKCNPVPAIYGFCIFVETMVNCPASGWQNTDDCNRAREFMKSCPMHHKQ</sequence>
<proteinExistence type="inferred from homology"/>
<evidence type="ECO:0000256" key="1">
    <source>
        <dbReference type="ARBA" id="ARBA00004613"/>
    </source>
</evidence>
<organism evidence="6 7">
    <name type="scientific">Hermetia illucens</name>
    <name type="common">Black soldier fly</name>
    <dbReference type="NCBI Taxonomy" id="343691"/>
    <lineage>
        <taxon>Eukaryota</taxon>
        <taxon>Metazoa</taxon>
        <taxon>Ecdysozoa</taxon>
        <taxon>Arthropoda</taxon>
        <taxon>Hexapoda</taxon>
        <taxon>Insecta</taxon>
        <taxon>Pterygota</taxon>
        <taxon>Neoptera</taxon>
        <taxon>Endopterygota</taxon>
        <taxon>Diptera</taxon>
        <taxon>Brachycera</taxon>
        <taxon>Stratiomyomorpha</taxon>
        <taxon>Stratiomyidae</taxon>
        <taxon>Hermetiinae</taxon>
        <taxon>Hermetia</taxon>
    </lineage>
</organism>
<dbReference type="PANTHER" id="PTHR21066">
    <property type="entry name" value="ODORANT-BINDING PROTEIN 59A-RELATED"/>
    <property type="match status" value="1"/>
</dbReference>
<keyword evidence="7" id="KW-1185">Reference proteome</keyword>
<comment type="similarity">
    <text evidence="2">Belongs to the PBP/GOBP family.</text>
</comment>
<dbReference type="Proteomes" id="UP000594454">
    <property type="component" value="Chromosome 1"/>
</dbReference>